<accession>A0ABQ9H266</accession>
<organism evidence="2 3">
    <name type="scientific">Dryococelus australis</name>
    <dbReference type="NCBI Taxonomy" id="614101"/>
    <lineage>
        <taxon>Eukaryota</taxon>
        <taxon>Metazoa</taxon>
        <taxon>Ecdysozoa</taxon>
        <taxon>Arthropoda</taxon>
        <taxon>Hexapoda</taxon>
        <taxon>Insecta</taxon>
        <taxon>Pterygota</taxon>
        <taxon>Neoptera</taxon>
        <taxon>Polyneoptera</taxon>
        <taxon>Phasmatodea</taxon>
        <taxon>Verophasmatodea</taxon>
        <taxon>Anareolatae</taxon>
        <taxon>Phasmatidae</taxon>
        <taxon>Eurycanthinae</taxon>
        <taxon>Dryococelus</taxon>
    </lineage>
</organism>
<gene>
    <name evidence="2" type="ORF">PR048_018951</name>
</gene>
<reference evidence="2 3" key="1">
    <citation type="submission" date="2023-02" db="EMBL/GenBank/DDBJ databases">
        <title>LHISI_Scaffold_Assembly.</title>
        <authorList>
            <person name="Stuart O.P."/>
            <person name="Cleave R."/>
            <person name="Magrath M.J.L."/>
            <person name="Mikheyev A.S."/>
        </authorList>
    </citation>
    <scope>NUCLEOTIDE SEQUENCE [LARGE SCALE GENOMIC DNA]</scope>
    <source>
        <strain evidence="2">Daus_M_001</strain>
        <tissue evidence="2">Leg muscle</tissue>
    </source>
</reference>
<feature type="region of interest" description="Disordered" evidence="1">
    <location>
        <begin position="264"/>
        <end position="295"/>
    </location>
</feature>
<keyword evidence="3" id="KW-1185">Reference proteome</keyword>
<evidence type="ECO:0000313" key="3">
    <source>
        <dbReference type="Proteomes" id="UP001159363"/>
    </source>
</evidence>
<evidence type="ECO:0000256" key="1">
    <source>
        <dbReference type="SAM" id="MobiDB-lite"/>
    </source>
</evidence>
<dbReference type="Proteomes" id="UP001159363">
    <property type="component" value="Chromosome 6"/>
</dbReference>
<evidence type="ECO:0000313" key="2">
    <source>
        <dbReference type="EMBL" id="KAJ8878374.1"/>
    </source>
</evidence>
<name>A0ABQ9H266_9NEOP</name>
<proteinExistence type="predicted"/>
<sequence length="514" mass="56049">MAGPHQQLPSGFVRVRRRCVGFCVAIGAGPGVCDSLDVSPVSLPRLLDLGRGVPTGFDPILKRCNMLVLHDILRKQPNMYIGAGGCMWHWRSGSGGGRRRGGRVAAIFTRGCRRRDAQAPPLPSVCGRVTRSQTLVAGHGGCAVSLLAAPPPRRTGFNPRPGNTRIFASGDRAALCHWSPGLLGDLPVFPRPFHSGVAPYSPHFILIGSQDLALALRLIESGVQVAWGGEIGEGIGRGFCWGPVPVFIAAFAWSDFRETVENRHKDGRTGNRNRVLPNASPKCPAERLDPGAITDPPPPLYSISSYIRSLAGGVISFPTRAVTSPVSLLIEDRLKIACEIDALEQWWSNFNKGRWMPRCKGAIRVALPCVSSAQSPLRATTMQCRVCLSFYWPEIYSNVQFLSYRSFGRVRASSPSALTRNRLHSLGFTPSRPFTARTPRPQSCRTPLRARTQLDGIRQNCWPLDRGCTYSVVGCHPGFAQDFLKLSRSTERPMSRILLRLLLVSASSARGGGL</sequence>
<comment type="caution">
    <text evidence="2">The sequence shown here is derived from an EMBL/GenBank/DDBJ whole genome shotgun (WGS) entry which is preliminary data.</text>
</comment>
<protein>
    <submittedName>
        <fullName evidence="2">Uncharacterized protein</fullName>
    </submittedName>
</protein>
<dbReference type="EMBL" id="JARBHB010000007">
    <property type="protein sequence ID" value="KAJ8878374.1"/>
    <property type="molecule type" value="Genomic_DNA"/>
</dbReference>